<dbReference type="STRING" id="1117943.SFHH103_03159"/>
<dbReference type="PIRSF" id="PIRSF000157">
    <property type="entry name" value="Oxoglu_dh_E1"/>
    <property type="match status" value="1"/>
</dbReference>
<dbReference type="Gene3D" id="1.10.287.1150">
    <property type="entry name" value="TPP helical domain"/>
    <property type="match status" value="1"/>
</dbReference>
<dbReference type="GO" id="GO:0006099">
    <property type="term" value="P:tricarboxylic acid cycle"/>
    <property type="evidence" value="ECO:0007669"/>
    <property type="project" value="TreeGrafter"/>
</dbReference>
<dbReference type="Gene3D" id="3.40.50.970">
    <property type="match status" value="1"/>
</dbReference>
<feature type="compositionally biased region" description="Basic residues" evidence="11">
    <location>
        <begin position="28"/>
        <end position="45"/>
    </location>
</feature>
<organism evidence="13 14">
    <name type="scientific">Sinorhizobium fredii (strain HH103)</name>
    <dbReference type="NCBI Taxonomy" id="1117943"/>
    <lineage>
        <taxon>Bacteria</taxon>
        <taxon>Pseudomonadati</taxon>
        <taxon>Pseudomonadota</taxon>
        <taxon>Alphaproteobacteria</taxon>
        <taxon>Hyphomicrobiales</taxon>
        <taxon>Rhizobiaceae</taxon>
        <taxon>Sinorhizobium/Ensifer group</taxon>
        <taxon>Sinorhizobium</taxon>
    </lineage>
</organism>
<dbReference type="Pfam" id="PF00676">
    <property type="entry name" value="E1_dh"/>
    <property type="match status" value="1"/>
</dbReference>
<feature type="compositionally biased region" description="Basic and acidic residues" evidence="11">
    <location>
        <begin position="1"/>
        <end position="27"/>
    </location>
</feature>
<dbReference type="GO" id="GO:0006096">
    <property type="term" value="P:glycolytic process"/>
    <property type="evidence" value="ECO:0007669"/>
    <property type="project" value="UniProtKB-KW"/>
</dbReference>
<dbReference type="GO" id="GO:0045252">
    <property type="term" value="C:oxoglutarate dehydrogenase complex"/>
    <property type="evidence" value="ECO:0007669"/>
    <property type="project" value="TreeGrafter"/>
</dbReference>
<dbReference type="SUPFAM" id="SSF52518">
    <property type="entry name" value="Thiamin diphosphate-binding fold (THDP-binding)"/>
    <property type="match status" value="2"/>
</dbReference>
<dbReference type="Gene3D" id="3.40.50.12470">
    <property type="match status" value="1"/>
</dbReference>
<name>G9A286_SINF1</name>
<dbReference type="eggNOG" id="COG0567">
    <property type="taxonomic scope" value="Bacteria"/>
</dbReference>
<evidence type="ECO:0000256" key="9">
    <source>
        <dbReference type="ARBA" id="ARBA00023152"/>
    </source>
</evidence>
<evidence type="ECO:0000259" key="12">
    <source>
        <dbReference type="SMART" id="SM00861"/>
    </source>
</evidence>
<dbReference type="EC" id="1.2.4.2" evidence="5"/>
<dbReference type="InterPro" id="IPR001017">
    <property type="entry name" value="DH_E1"/>
</dbReference>
<evidence type="ECO:0000256" key="3">
    <source>
        <dbReference type="ARBA" id="ARBA00006936"/>
    </source>
</evidence>
<proteinExistence type="inferred from homology"/>
<dbReference type="SMART" id="SM00861">
    <property type="entry name" value="Transket_pyr"/>
    <property type="match status" value="1"/>
</dbReference>
<dbReference type="GO" id="GO:0030976">
    <property type="term" value="F:thiamine pyrophosphate binding"/>
    <property type="evidence" value="ECO:0007669"/>
    <property type="project" value="InterPro"/>
</dbReference>
<feature type="domain" description="Transketolase-like pyrimidine-binding" evidence="12">
    <location>
        <begin position="716"/>
        <end position="909"/>
    </location>
</feature>
<dbReference type="FunFam" id="3.40.50.12470:FF:000008">
    <property type="entry name" value="2-oxoglutarate dehydrogenase E1 component"/>
    <property type="match status" value="1"/>
</dbReference>
<protein>
    <recommendedName>
        <fullName evidence="6">2-oxoglutarate dehydrogenase E1 component</fullName>
        <ecNumber evidence="5">1.2.4.2</ecNumber>
    </recommendedName>
    <alternativeName>
        <fullName evidence="10">Alpha-ketoglutarate dehydrogenase</fullName>
    </alternativeName>
</protein>
<keyword evidence="8" id="KW-0786">Thiamine pyrophosphate</keyword>
<dbReference type="InterPro" id="IPR042179">
    <property type="entry name" value="KGD_C_sf"/>
</dbReference>
<dbReference type="EMBL" id="HE616890">
    <property type="protein sequence ID" value="CCE97651.1"/>
    <property type="molecule type" value="Genomic_DNA"/>
</dbReference>
<evidence type="ECO:0000256" key="5">
    <source>
        <dbReference type="ARBA" id="ARBA00012280"/>
    </source>
</evidence>
<sequence length="1070" mass="120660">MPPQWSHERHDDRAVGRDESGEAPHPRTDRRKPGLMRLTFRRPSRSGRQANMTGTTRHPNLESGGGPSPRETMTRQEANEQFQLTSFLDGANAAYIEQLYARYEADPASVSAEWQSFFKALADRPEDVVKAAKGASWKKKNWPIAANGELVSALDGDWGTVEKIVEKKVKAKAEEAAVATGVPVSEAEVHQSTRDSVRAIMMIRAYRMRGHLHAKLDPLGLADPVEDYDELSPKTYGFEEKDYDRRIFLDNVLGLQYGTVREMVEILERTYCSTMGVEFMHMSNPEEKAWIQERIEGPDKGVEFTPEGKRAILQKLIEAEGFEQFIDVRYKGTKRFGLDGGESLIPALEQLIKRGGQLGLKEIVLGMAHRGRLNVLSQVMAKPHRAIFHEFKGGSYAPDEVEGSGDVKYHLGASSDREFDGNKVHLSLTANPSHLEIVNPVVMGKARAKQDQMATVFEGDIIPLRERVKVMPLLLHGDAAFAGQGVIAEILGLSGLRGHRVAGTVHFIINNQIGFTTNPAFSRSSPYPSDVAKMIEAPIFHVNGDDPEAVVYAAKVATEFRMKFHKPVVVDMFCYRRFGHNEGDEPAFTQPKMYKAIRAHKTVVQVYSQRLIAEGLMNEGDVERMKADWRAHLEQEFEAGQSYKPNKADWLDGVWSGLRTADNQDEQRRGRTSVPMKQLKEIGRKLSEIPAGFNAHRTIQRFMENRANMVQTGEGIDWAMAEALAFGTLVSEGTKIRLSGQDCERGTFSQRHSVLYDQESEERYIPLANLSPTQARYEVINSMLSEEAVLGFEYGYSLARPNALTLWEAQFGDFANGAQVVFDQFVSSGERKWLRMSGLVCLLPHGYEGQGPEHSSARLERFLQLCAEDNMQVANVTTPANYFHILRRQVKRDFRKPLILMTPKSLLRHKRAISSLSEMAGESSFHRLLWDDAEVIKDGPIKLQKDSKIRRVVLCTGKVYYDLLEEREKRGIDDIYLLRVEQLYPFPAKALINELSRFRHAEMVWCQEEPKNMGAWSFIDPYLEWVLAHIDAKYQRVRYTGRPAAASPATGLMSKHMAQLNAFLEDALGG</sequence>
<dbReference type="NCBIfam" id="TIGR00239">
    <property type="entry name" value="2oxo_dh_E1"/>
    <property type="match status" value="1"/>
</dbReference>
<feature type="compositionally biased region" description="Polar residues" evidence="11">
    <location>
        <begin position="46"/>
        <end position="58"/>
    </location>
</feature>
<dbReference type="HOGENOM" id="CLU_004709_1_0_5"/>
<evidence type="ECO:0000313" key="13">
    <source>
        <dbReference type="EMBL" id="CCE97651.1"/>
    </source>
</evidence>
<comment type="subunit">
    <text evidence="4">Homodimer. Part of the 2-oxoglutarate dehydrogenase (OGDH) complex composed of E1 (2-oxoglutarate dehydrogenase), E2 (dihydrolipoamide succinyltransferase) and E3 (dihydrolipoamide dehydrogenase); the complex contains multiple copies of the three enzymatic components (E1, E2 and E3).</text>
</comment>
<dbReference type="InterPro" id="IPR032106">
    <property type="entry name" value="2-oxogl_dehyd_N"/>
</dbReference>
<evidence type="ECO:0000256" key="8">
    <source>
        <dbReference type="ARBA" id="ARBA00023052"/>
    </source>
</evidence>
<keyword evidence="7 13" id="KW-0560">Oxidoreductase</keyword>
<reference evidence="13 14" key="1">
    <citation type="journal article" date="2012" name="J. Bacteriol.">
        <title>Genome sequence of the soybean symbiont Sinorhizobium fredii HH103.</title>
        <authorList>
            <person name="Weidner S."/>
            <person name="Becker A."/>
            <person name="Bonilla I."/>
            <person name="Jaenicke S."/>
            <person name="Lloret J."/>
            <person name="Margaret I."/>
            <person name="Puhler A."/>
            <person name="Ruiz-Sainz J.E."/>
            <person name="Schneiker-Bekel S."/>
            <person name="Szczepanowski R."/>
            <person name="Vinardell J.M."/>
            <person name="Zehner S."/>
            <person name="Gottfert M."/>
        </authorList>
    </citation>
    <scope>NUCLEOTIDE SEQUENCE [LARGE SCALE GENOMIC DNA]</scope>
    <source>
        <strain evidence="13 14">HH103</strain>
    </source>
</reference>
<dbReference type="GO" id="GO:0005829">
    <property type="term" value="C:cytosol"/>
    <property type="evidence" value="ECO:0007669"/>
    <property type="project" value="TreeGrafter"/>
</dbReference>
<dbReference type="PATRIC" id="fig|380.5.peg.3348"/>
<dbReference type="CDD" id="cd02016">
    <property type="entry name" value="TPP_E1_OGDC_like"/>
    <property type="match status" value="1"/>
</dbReference>
<dbReference type="PANTHER" id="PTHR23152:SF4">
    <property type="entry name" value="2-OXOADIPATE DEHYDROGENASE COMPLEX COMPONENT E1"/>
    <property type="match status" value="1"/>
</dbReference>
<dbReference type="KEGG" id="sfh:SFHH103_03159"/>
<dbReference type="PANTHER" id="PTHR23152">
    <property type="entry name" value="2-OXOGLUTARATE DEHYDROGENASE"/>
    <property type="match status" value="1"/>
</dbReference>
<dbReference type="InterPro" id="IPR029061">
    <property type="entry name" value="THDP-binding"/>
</dbReference>
<evidence type="ECO:0000256" key="4">
    <source>
        <dbReference type="ARBA" id="ARBA00011301"/>
    </source>
</evidence>
<gene>
    <name evidence="13" type="primary">sucA</name>
    <name evidence="13" type="ordered locus">SFHH103_03159</name>
</gene>
<dbReference type="NCBIfam" id="NF008907">
    <property type="entry name" value="PRK12270.1"/>
    <property type="match status" value="1"/>
</dbReference>
<dbReference type="Pfam" id="PF02779">
    <property type="entry name" value="Transket_pyr"/>
    <property type="match status" value="1"/>
</dbReference>
<dbReference type="Pfam" id="PF16078">
    <property type="entry name" value="2-oxogl_dehyd_N"/>
    <property type="match status" value="1"/>
</dbReference>
<dbReference type="Gene3D" id="3.40.50.11610">
    <property type="entry name" value="Multifunctional 2-oxoglutarate metabolism enzyme, C-terminal domain"/>
    <property type="match status" value="1"/>
</dbReference>
<evidence type="ECO:0000256" key="11">
    <source>
        <dbReference type="SAM" id="MobiDB-lite"/>
    </source>
</evidence>
<dbReference type="InterPro" id="IPR005475">
    <property type="entry name" value="Transketolase-like_Pyr-bd"/>
</dbReference>
<comment type="function">
    <text evidence="2">E1 component of the 2-oxoglutarate dehydrogenase (OGDH) complex which catalyzes the decarboxylation of 2-oxoglutarate, the first step in the conversion of 2-oxoglutarate to succinyl-CoA and CO(2).</text>
</comment>
<comment type="similarity">
    <text evidence="3">Belongs to the alpha-ketoglutarate dehydrogenase family.</text>
</comment>
<dbReference type="Pfam" id="PF16870">
    <property type="entry name" value="OxoGdeHyase_C"/>
    <property type="match status" value="1"/>
</dbReference>
<dbReference type="AlphaFoldDB" id="G9A286"/>
<evidence type="ECO:0000256" key="1">
    <source>
        <dbReference type="ARBA" id="ARBA00001964"/>
    </source>
</evidence>
<dbReference type="InterPro" id="IPR031717">
    <property type="entry name" value="ODO-1/KGD_C"/>
</dbReference>
<keyword evidence="9" id="KW-0324">Glycolysis</keyword>
<dbReference type="GO" id="GO:0004591">
    <property type="term" value="F:oxoglutarate dehydrogenase (succinyl-transferring) activity"/>
    <property type="evidence" value="ECO:0007669"/>
    <property type="project" value="UniProtKB-EC"/>
</dbReference>
<accession>G9A286</accession>
<dbReference type="InterPro" id="IPR011603">
    <property type="entry name" value="2oxoglutarate_DH_E1"/>
</dbReference>
<comment type="cofactor">
    <cofactor evidence="1">
        <name>thiamine diphosphate</name>
        <dbReference type="ChEBI" id="CHEBI:58937"/>
    </cofactor>
</comment>
<dbReference type="Proteomes" id="UP000007735">
    <property type="component" value="Chromosome"/>
</dbReference>
<dbReference type="NCBIfam" id="NF006914">
    <property type="entry name" value="PRK09404.1"/>
    <property type="match status" value="1"/>
</dbReference>
<evidence type="ECO:0000256" key="7">
    <source>
        <dbReference type="ARBA" id="ARBA00023002"/>
    </source>
</evidence>
<evidence type="ECO:0000256" key="6">
    <source>
        <dbReference type="ARBA" id="ARBA00013321"/>
    </source>
</evidence>
<evidence type="ECO:0000256" key="2">
    <source>
        <dbReference type="ARBA" id="ARBA00003906"/>
    </source>
</evidence>
<feature type="region of interest" description="Disordered" evidence="11">
    <location>
        <begin position="1"/>
        <end position="74"/>
    </location>
</feature>
<evidence type="ECO:0000256" key="10">
    <source>
        <dbReference type="ARBA" id="ARBA00030680"/>
    </source>
</evidence>
<evidence type="ECO:0000313" key="14">
    <source>
        <dbReference type="Proteomes" id="UP000007735"/>
    </source>
</evidence>